<evidence type="ECO:0000313" key="1">
    <source>
        <dbReference type="EMBL" id="RBQ07877.1"/>
    </source>
</evidence>
<evidence type="ECO:0000313" key="2">
    <source>
        <dbReference type="Proteomes" id="UP000252081"/>
    </source>
</evidence>
<accession>A0A366L1X8</accession>
<dbReference type="EMBL" id="QNQU01000007">
    <property type="protein sequence ID" value="RBQ07877.1"/>
    <property type="molecule type" value="Genomic_DNA"/>
</dbReference>
<reference evidence="1 2" key="1">
    <citation type="submission" date="2018-07" db="EMBL/GenBank/DDBJ databases">
        <title>A draft genome of a endophytic bacteria, a new species of Pedobacter.</title>
        <authorList>
            <person name="Zhang Z.D."/>
            <person name="Chen Z.J."/>
        </authorList>
    </citation>
    <scope>NUCLEOTIDE SEQUENCE [LARGE SCALE GENOMIC DNA]</scope>
    <source>
        <strain evidence="1 2">RS10</strain>
    </source>
</reference>
<name>A0A366L1X8_9SPHI</name>
<protein>
    <submittedName>
        <fullName evidence="1">Xylosidase</fullName>
    </submittedName>
</protein>
<proteinExistence type="predicted"/>
<dbReference type="RefSeq" id="WP_113948636.1">
    <property type="nucleotide sequence ID" value="NZ_QNQU01000007.1"/>
</dbReference>
<dbReference type="PROSITE" id="PS51257">
    <property type="entry name" value="PROKAR_LIPOPROTEIN"/>
    <property type="match status" value="1"/>
</dbReference>
<dbReference type="CDD" id="cd11576">
    <property type="entry name" value="GH99_GH71_like_2"/>
    <property type="match status" value="1"/>
</dbReference>
<gene>
    <name evidence="1" type="ORF">DRW42_09755</name>
</gene>
<dbReference type="AlphaFoldDB" id="A0A366L1X8"/>
<dbReference type="Proteomes" id="UP000252081">
    <property type="component" value="Unassembled WGS sequence"/>
</dbReference>
<dbReference type="Gene3D" id="3.20.20.80">
    <property type="entry name" value="Glycosidases"/>
    <property type="match status" value="1"/>
</dbReference>
<organism evidence="1 2">
    <name type="scientific">Pedobacter miscanthi</name>
    <dbReference type="NCBI Taxonomy" id="2259170"/>
    <lineage>
        <taxon>Bacteria</taxon>
        <taxon>Pseudomonadati</taxon>
        <taxon>Bacteroidota</taxon>
        <taxon>Sphingobacteriia</taxon>
        <taxon>Sphingobacteriales</taxon>
        <taxon>Sphingobacteriaceae</taxon>
        <taxon>Pedobacter</taxon>
    </lineage>
</organism>
<sequence length="433" mass="47195">MKNNEQYSKLPGGSFIGAAKKFAFCSTLFIGLVACQKKAGVDVVQGPGKVSLSGGGPTTLASPVGDVVGKVTTGYQGWFGAAGDGAPLNSWQHMNLEAWPDVREYLYTYSGTPFKQNGVTQPGYTGNLGNGTPAKMFSSWSSQTIAKHLQWMQQYGIDCVALQRFGSYLDAGAKKNQFDQIVAKVRNSAEVYGRKFYIMYDCNSNTPCEADWTNSMQQHTASSAYAKQNGKPVVCFWGVGKDGRGITSEWVNKINWFKAHGCYVIGGTMGDFSTDTADAPAYLACDMIMAWYVGRTGNFPPAYSADVAWCNANGKDYQADIYPGFSFNSDNPSKPKNEIKRLHGDFMWSQFAAAKNANVKSVYISMFDELNEATQIFKTAENASMAPAGKYFLNLDADGVALSSDFYLRLTNDGGKMIKGQIPYTATHPTSHQ</sequence>
<comment type="caution">
    <text evidence="1">The sequence shown here is derived from an EMBL/GenBank/DDBJ whole genome shotgun (WGS) entry which is preliminary data.</text>
</comment>
<dbReference type="OrthoDB" id="9783748at2"/>
<keyword evidence="2" id="KW-1185">Reference proteome</keyword>